<accession>A0ABR9GBI9</accession>
<protein>
    <submittedName>
        <fullName evidence="3">DUF3313 domain-containing protein</fullName>
    </submittedName>
</protein>
<keyword evidence="2" id="KW-0732">Signal</keyword>
<dbReference type="PROSITE" id="PS51257">
    <property type="entry name" value="PROKAR_LIPOPROTEIN"/>
    <property type="match status" value="1"/>
</dbReference>
<organism evidence="3 4">
    <name type="scientific">Dyella acidiphila</name>
    <dbReference type="NCBI Taxonomy" id="2775866"/>
    <lineage>
        <taxon>Bacteria</taxon>
        <taxon>Pseudomonadati</taxon>
        <taxon>Pseudomonadota</taxon>
        <taxon>Gammaproteobacteria</taxon>
        <taxon>Lysobacterales</taxon>
        <taxon>Rhodanobacteraceae</taxon>
        <taxon>Dyella</taxon>
    </lineage>
</organism>
<dbReference type="InterPro" id="IPR021747">
    <property type="entry name" value="DUF3313"/>
</dbReference>
<feature type="chain" id="PRO_5046462565" evidence="2">
    <location>
        <begin position="21"/>
        <end position="221"/>
    </location>
</feature>
<evidence type="ECO:0000256" key="1">
    <source>
        <dbReference type="SAM" id="MobiDB-lite"/>
    </source>
</evidence>
<feature type="signal peptide" evidence="2">
    <location>
        <begin position="1"/>
        <end position="20"/>
    </location>
</feature>
<keyword evidence="4" id="KW-1185">Reference proteome</keyword>
<reference evidence="3 4" key="1">
    <citation type="submission" date="2020-09" db="EMBL/GenBank/DDBJ databases">
        <title>Dyella sp. 7MK23 isolated from forest soil.</title>
        <authorList>
            <person name="Fu J."/>
        </authorList>
    </citation>
    <scope>NUCLEOTIDE SEQUENCE [LARGE SCALE GENOMIC DNA]</scope>
    <source>
        <strain evidence="3 4">7MK23</strain>
    </source>
</reference>
<name>A0ABR9GBI9_9GAMM</name>
<evidence type="ECO:0000313" key="4">
    <source>
        <dbReference type="Proteomes" id="UP000651010"/>
    </source>
</evidence>
<comment type="caution">
    <text evidence="3">The sequence shown here is derived from an EMBL/GenBank/DDBJ whole genome shotgun (WGS) entry which is preliminary data.</text>
</comment>
<proteinExistence type="predicted"/>
<sequence>MQVTSRASCLLLLGAASALAGCASPQPKPYQDIQSSSYLSPNEQSRRGHEPYAYTADVDWKRYRSFVMDPVTIYRGADNQFNPKITEQDKQELASYMQQQFESKLRQRFEQAPVPVDGTLRIRVTLTGAKGTTKFLSTWTRMDLGGAPINTVQAIRGREGLMTGSVSYAVEIYDASSQKLLKAYVDKQYPNAMNIGATFGKLGASKRGIDKGADSLLASLQ</sequence>
<dbReference type="EMBL" id="JACZZA010000008">
    <property type="protein sequence ID" value="MBE1161405.1"/>
    <property type="molecule type" value="Genomic_DNA"/>
</dbReference>
<evidence type="ECO:0000313" key="3">
    <source>
        <dbReference type="EMBL" id="MBE1161405.1"/>
    </source>
</evidence>
<feature type="region of interest" description="Disordered" evidence="1">
    <location>
        <begin position="26"/>
        <end position="48"/>
    </location>
</feature>
<gene>
    <name evidence="3" type="ORF">IGX34_13555</name>
</gene>
<feature type="compositionally biased region" description="Polar residues" evidence="1">
    <location>
        <begin position="32"/>
        <end position="43"/>
    </location>
</feature>
<dbReference type="Pfam" id="PF11769">
    <property type="entry name" value="DUF3313"/>
    <property type="match status" value="1"/>
</dbReference>
<evidence type="ECO:0000256" key="2">
    <source>
        <dbReference type="SAM" id="SignalP"/>
    </source>
</evidence>
<dbReference type="Proteomes" id="UP000651010">
    <property type="component" value="Unassembled WGS sequence"/>
</dbReference>
<dbReference type="RefSeq" id="WP_192556260.1">
    <property type="nucleotide sequence ID" value="NZ_JACZZA010000008.1"/>
</dbReference>